<dbReference type="KEGG" id="arac:E0W69_000970"/>
<evidence type="ECO:0000313" key="2">
    <source>
        <dbReference type="Proteomes" id="UP000292424"/>
    </source>
</evidence>
<dbReference type="EMBL" id="CP044016">
    <property type="protein sequence ID" value="QES87290.1"/>
    <property type="molecule type" value="Genomic_DNA"/>
</dbReference>
<protein>
    <submittedName>
        <fullName evidence="1">Gliding motility lipoprotein GldH</fullName>
    </submittedName>
</protein>
<organism evidence="1 2">
    <name type="scientific">Rhizosphaericola mali</name>
    <dbReference type="NCBI Taxonomy" id="2545455"/>
    <lineage>
        <taxon>Bacteria</taxon>
        <taxon>Pseudomonadati</taxon>
        <taxon>Bacteroidota</taxon>
        <taxon>Chitinophagia</taxon>
        <taxon>Chitinophagales</taxon>
        <taxon>Chitinophagaceae</taxon>
        <taxon>Rhizosphaericola</taxon>
    </lineage>
</organism>
<keyword evidence="1" id="KW-0449">Lipoprotein</keyword>
<dbReference type="InterPro" id="IPR020018">
    <property type="entry name" value="Motility-assoc_lipoprot_GldH"/>
</dbReference>
<dbReference type="AlphaFoldDB" id="A0A5P2G0F2"/>
<sequence>MFYNWNMYIKRLFIFLAIVIVWISCKPIGIYEKMATVPQHEWSSQFKPDFTFAIKDTTVRYNIFIVIRHTDSYHYNNIWLNFSSIAPADTVVTQKINLKLGDNKKWLGSSMDDVIEHRILVNKDPVALKQGNYIFMLQNAMREDPLENVLNVGVRIERAE</sequence>
<name>A0A5P2G0F2_9BACT</name>
<evidence type="ECO:0000313" key="1">
    <source>
        <dbReference type="EMBL" id="QES87290.1"/>
    </source>
</evidence>
<keyword evidence="2" id="KW-1185">Reference proteome</keyword>
<accession>A0A5P2G0F2</accession>
<proteinExistence type="predicted"/>
<gene>
    <name evidence="1" type="primary">gldH</name>
    <name evidence="1" type="ORF">E0W69_000970</name>
</gene>
<reference evidence="1 2" key="1">
    <citation type="submission" date="2019-09" db="EMBL/GenBank/DDBJ databases">
        <title>Complete genome sequence of Arachidicoccus sp. B3-10 isolated from apple orchard soil.</title>
        <authorList>
            <person name="Kim H.S."/>
            <person name="Han K.-I."/>
            <person name="Suh M.K."/>
            <person name="Lee K.C."/>
            <person name="Eom M.K."/>
            <person name="Kim J.-S."/>
            <person name="Kang S.W."/>
            <person name="Sin Y."/>
            <person name="Lee J.-S."/>
        </authorList>
    </citation>
    <scope>NUCLEOTIDE SEQUENCE [LARGE SCALE GENOMIC DNA]</scope>
    <source>
        <strain evidence="1 2">B3-10</strain>
    </source>
</reference>
<dbReference type="OrthoDB" id="982482at2"/>
<dbReference type="NCBIfam" id="TIGR03511">
    <property type="entry name" value="GldH_lipo"/>
    <property type="match status" value="1"/>
</dbReference>
<dbReference type="Pfam" id="PF14109">
    <property type="entry name" value="GldH_lipo"/>
    <property type="match status" value="1"/>
</dbReference>
<dbReference type="Proteomes" id="UP000292424">
    <property type="component" value="Chromosome"/>
</dbReference>